<evidence type="ECO:0000259" key="3">
    <source>
        <dbReference type="Pfam" id="PF17177"/>
    </source>
</evidence>
<dbReference type="PANTHER" id="PTHR47262">
    <property type="entry name" value="OS02G0132600 PROTEIN"/>
    <property type="match status" value="1"/>
</dbReference>
<protein>
    <recommendedName>
        <fullName evidence="3">PROP1-like PPR domain-containing protein</fullName>
    </recommendedName>
</protein>
<evidence type="ECO:0000313" key="5">
    <source>
        <dbReference type="Proteomes" id="UP000428333"/>
    </source>
</evidence>
<keyword evidence="1" id="KW-0677">Repeat</keyword>
<evidence type="ECO:0000256" key="2">
    <source>
        <dbReference type="SAM" id="MobiDB-lite"/>
    </source>
</evidence>
<dbReference type="PANTHER" id="PTHR47262:SF1">
    <property type="entry name" value="OS02G0132600 PROTEIN"/>
    <property type="match status" value="1"/>
</dbReference>
<gene>
    <name evidence="4" type="ORF">C3L33_09911</name>
</gene>
<dbReference type="Pfam" id="PF01535">
    <property type="entry name" value="PPR"/>
    <property type="match status" value="2"/>
</dbReference>
<dbReference type="InterPro" id="IPR011990">
    <property type="entry name" value="TPR-like_helical_dom_sf"/>
</dbReference>
<dbReference type="AlphaFoldDB" id="A0A6A4LUR9"/>
<reference evidence="4 5" key="1">
    <citation type="journal article" date="2019" name="Genome Biol. Evol.">
        <title>The Rhododendron genome and chromosomal organization provide insight into shared whole-genome duplications across the heath family (Ericaceae).</title>
        <authorList>
            <person name="Soza V.L."/>
            <person name="Lindsley D."/>
            <person name="Waalkes A."/>
            <person name="Ramage E."/>
            <person name="Patwardhan R.P."/>
            <person name="Burton J.N."/>
            <person name="Adey A."/>
            <person name="Kumar A."/>
            <person name="Qiu R."/>
            <person name="Shendure J."/>
            <person name="Hall B."/>
        </authorList>
    </citation>
    <scope>NUCLEOTIDE SEQUENCE [LARGE SCALE GENOMIC DNA]</scope>
    <source>
        <strain evidence="4">RSF 1966-606</strain>
    </source>
</reference>
<dbReference type="Pfam" id="PF17177">
    <property type="entry name" value="PPR_long"/>
    <property type="match status" value="1"/>
</dbReference>
<proteinExistence type="predicted"/>
<feature type="domain" description="PROP1-like PPR" evidence="3">
    <location>
        <begin position="406"/>
        <end position="522"/>
    </location>
</feature>
<dbReference type="EMBL" id="QEFC01001429">
    <property type="protein sequence ID" value="KAE9458187.1"/>
    <property type="molecule type" value="Genomic_DNA"/>
</dbReference>
<keyword evidence="5" id="KW-1185">Reference proteome</keyword>
<dbReference type="Gene3D" id="1.25.40.10">
    <property type="entry name" value="Tetratricopeptide repeat domain"/>
    <property type="match status" value="2"/>
</dbReference>
<name>A0A6A4LUR9_9ERIC</name>
<feature type="non-terminal residue" evidence="4">
    <location>
        <position position="1"/>
    </location>
</feature>
<evidence type="ECO:0000313" key="4">
    <source>
        <dbReference type="EMBL" id="KAE9458187.1"/>
    </source>
</evidence>
<dbReference type="InterPro" id="IPR002885">
    <property type="entry name" value="PPR_rpt"/>
</dbReference>
<sequence length="845" mass="94791">MPPSKAAKNLSSLLRSAIKTTTPKPDDATLKHFVGSLDTSSSSPTTSAPHIRSPKSRRRMGMGYLSKDISSILCGASTLDAGSSDSIEENDEYVGSVLDTPWFSTLSHSNISLRRKEVSRDRKQKWIFKSTQTHRFDRLVKMCGQKLGTDATIQVFGKLGRETGVKEFNALIGLCIAKARETRYEDVWLQEISKVYKILMLMRERGFKLEEESYGPFLMLLIDMEMVEEFHFFCGAIRDGIRTRYQDLLTTKCCYGLGLIMKLKYKSFVILLLLMMRGTKPTLKVCNLMYGLYKCLAFSTTYYGIFSCYKSDRKKEVLLLLEIVDITKFSSLDNLTNIFGSLGRLSLESCAEKFIRALKGSDTGAENISNFIYSYATSVPNLAVDDVISKFKLLHLELEVVPSSAAYEKLIGHCCNSLKAHVALDIVDQMFEAGLTLSIETFHSILCACEESCDYNLVHRIYSMICHNNLKPNNETFRAMINLRVKMKDFEGAYNMIKDLENMNLMPTAGMYNAIMAGYFREVTSSVSSSVDVDFLLDLLHLNISLQKNMHAGLRVLKQMEDADVKPDSQTFTYLIGNCVHEEAIVKYYEELKCSGVQITKHIFMALINAYAACGQFEKAKKVVLDKGVPVKSLSEIKSVLASALASHGQISEALDVCEEIKEAECNLEPKAIICLMDHLQTEGQLSRLIQLLEELKDSDLWIDGCCKVILYCVQFKHLSSAVDLLKQLVDKFCDDEVATEFGLNLLQAIKEQLDVRPSRKSLDFLLGACASAKDLQSSNLIWKEMYQALLASGAHASATKMLNKMPKDDPHVQCVIKACKATYIKPASGTGKKKKKNKKEMARE</sequence>
<comment type="caution">
    <text evidence="4">The sequence shown here is derived from an EMBL/GenBank/DDBJ whole genome shotgun (WGS) entry which is preliminary data.</text>
</comment>
<dbReference type="Pfam" id="PF13812">
    <property type="entry name" value="PPR_3"/>
    <property type="match status" value="1"/>
</dbReference>
<accession>A0A6A4LUR9</accession>
<evidence type="ECO:0000256" key="1">
    <source>
        <dbReference type="ARBA" id="ARBA00022737"/>
    </source>
</evidence>
<dbReference type="Proteomes" id="UP000428333">
    <property type="component" value="Linkage Group LG06"/>
</dbReference>
<feature type="region of interest" description="Disordered" evidence="2">
    <location>
        <begin position="18"/>
        <end position="59"/>
    </location>
</feature>
<dbReference type="InterPro" id="IPR033443">
    <property type="entry name" value="PROP1-like_PPR_dom"/>
</dbReference>
<organism evidence="4 5">
    <name type="scientific">Rhododendron williamsianum</name>
    <dbReference type="NCBI Taxonomy" id="262921"/>
    <lineage>
        <taxon>Eukaryota</taxon>
        <taxon>Viridiplantae</taxon>
        <taxon>Streptophyta</taxon>
        <taxon>Embryophyta</taxon>
        <taxon>Tracheophyta</taxon>
        <taxon>Spermatophyta</taxon>
        <taxon>Magnoliopsida</taxon>
        <taxon>eudicotyledons</taxon>
        <taxon>Gunneridae</taxon>
        <taxon>Pentapetalae</taxon>
        <taxon>asterids</taxon>
        <taxon>Ericales</taxon>
        <taxon>Ericaceae</taxon>
        <taxon>Ericoideae</taxon>
        <taxon>Rhodoreae</taxon>
        <taxon>Rhododendron</taxon>
    </lineage>
</organism>
<dbReference type="OrthoDB" id="767661at2759"/>